<name>A0A0E9SIA2_ANGAN</name>
<reference evidence="1" key="1">
    <citation type="submission" date="2014-11" db="EMBL/GenBank/DDBJ databases">
        <authorList>
            <person name="Amaro Gonzalez C."/>
        </authorList>
    </citation>
    <scope>NUCLEOTIDE SEQUENCE</scope>
</reference>
<dbReference type="EMBL" id="GBXM01067468">
    <property type="protein sequence ID" value="JAH41109.1"/>
    <property type="molecule type" value="Transcribed_RNA"/>
</dbReference>
<accession>A0A0E9SIA2</accession>
<sequence length="53" mass="5857">MSVPTPWQQTMAKTNREAALHRFANILSQYKVITKHLGSAGVLSCVPNQVSMD</sequence>
<organism evidence="1">
    <name type="scientific">Anguilla anguilla</name>
    <name type="common">European freshwater eel</name>
    <name type="synonym">Muraena anguilla</name>
    <dbReference type="NCBI Taxonomy" id="7936"/>
    <lineage>
        <taxon>Eukaryota</taxon>
        <taxon>Metazoa</taxon>
        <taxon>Chordata</taxon>
        <taxon>Craniata</taxon>
        <taxon>Vertebrata</taxon>
        <taxon>Euteleostomi</taxon>
        <taxon>Actinopterygii</taxon>
        <taxon>Neopterygii</taxon>
        <taxon>Teleostei</taxon>
        <taxon>Anguilliformes</taxon>
        <taxon>Anguillidae</taxon>
        <taxon>Anguilla</taxon>
    </lineage>
</organism>
<dbReference type="AlphaFoldDB" id="A0A0E9SIA2"/>
<reference evidence="1" key="2">
    <citation type="journal article" date="2015" name="Fish Shellfish Immunol.">
        <title>Early steps in the European eel (Anguilla anguilla)-Vibrio vulnificus interaction in the gills: Role of the RtxA13 toxin.</title>
        <authorList>
            <person name="Callol A."/>
            <person name="Pajuelo D."/>
            <person name="Ebbesson L."/>
            <person name="Teles M."/>
            <person name="MacKenzie S."/>
            <person name="Amaro C."/>
        </authorList>
    </citation>
    <scope>NUCLEOTIDE SEQUENCE</scope>
</reference>
<evidence type="ECO:0000313" key="1">
    <source>
        <dbReference type="EMBL" id="JAH41109.1"/>
    </source>
</evidence>
<protein>
    <submittedName>
        <fullName evidence="1">Uncharacterized protein</fullName>
    </submittedName>
</protein>
<proteinExistence type="predicted"/>